<dbReference type="RefSeq" id="WP_095614304.1">
    <property type="nucleotide sequence ID" value="NZ_MVOH01000003.1"/>
</dbReference>
<evidence type="ECO:0000256" key="2">
    <source>
        <dbReference type="ARBA" id="ARBA00011006"/>
    </source>
</evidence>
<keyword evidence="4 7" id="KW-0812">Transmembrane</keyword>
<evidence type="ECO:0000256" key="1">
    <source>
        <dbReference type="ARBA" id="ARBA00004651"/>
    </source>
</evidence>
<feature type="transmembrane region" description="Helical" evidence="7">
    <location>
        <begin position="59"/>
        <end position="78"/>
    </location>
</feature>
<keyword evidence="6 7" id="KW-0472">Membrane</keyword>
<evidence type="ECO:0000313" key="9">
    <source>
        <dbReference type="Proteomes" id="UP000218399"/>
    </source>
</evidence>
<sequence length="84" mass="8541">MYWIWTLIVGAIIGAIAGAITNRSGSMGWIANIVAGLAGSAIGQGLFGSWGPHLGGMAIFPSLIGAVIVVAVVSFIVMRVTAKN</sequence>
<organism evidence="8 9">
    <name type="scientific">Bifidobacterium criceti</name>
    <dbReference type="NCBI Taxonomy" id="1960969"/>
    <lineage>
        <taxon>Bacteria</taxon>
        <taxon>Bacillati</taxon>
        <taxon>Actinomycetota</taxon>
        <taxon>Actinomycetes</taxon>
        <taxon>Bifidobacteriales</taxon>
        <taxon>Bifidobacteriaceae</taxon>
        <taxon>Bifidobacterium</taxon>
    </lineage>
</organism>
<evidence type="ECO:0008006" key="10">
    <source>
        <dbReference type="Google" id="ProtNLM"/>
    </source>
</evidence>
<dbReference type="Proteomes" id="UP000218399">
    <property type="component" value="Unassembled WGS sequence"/>
</dbReference>
<dbReference type="EMBL" id="MVOH01000003">
    <property type="protein sequence ID" value="PAU68805.1"/>
    <property type="molecule type" value="Genomic_DNA"/>
</dbReference>
<dbReference type="OrthoDB" id="1632160at2"/>
<feature type="transmembrane region" description="Helical" evidence="7">
    <location>
        <begin position="6"/>
        <end position="22"/>
    </location>
</feature>
<name>A0A2A2EIP5_9BIFI</name>
<dbReference type="PANTHER" id="PTHR33884">
    <property type="entry name" value="UPF0410 PROTEIN YMGE"/>
    <property type="match status" value="1"/>
</dbReference>
<evidence type="ECO:0000256" key="6">
    <source>
        <dbReference type="ARBA" id="ARBA00023136"/>
    </source>
</evidence>
<comment type="caution">
    <text evidence="8">The sequence shown here is derived from an EMBL/GenBank/DDBJ whole genome shotgun (WGS) entry which is preliminary data.</text>
</comment>
<comment type="subcellular location">
    <subcellularLocation>
        <location evidence="1">Cell membrane</location>
        <topology evidence="1">Multi-pass membrane protein</topology>
    </subcellularLocation>
</comment>
<keyword evidence="9" id="KW-1185">Reference proteome</keyword>
<evidence type="ECO:0000313" key="8">
    <source>
        <dbReference type="EMBL" id="PAU68805.1"/>
    </source>
</evidence>
<keyword evidence="5 7" id="KW-1133">Transmembrane helix</keyword>
<evidence type="ECO:0000256" key="4">
    <source>
        <dbReference type="ARBA" id="ARBA00022692"/>
    </source>
</evidence>
<gene>
    <name evidence="8" type="ORF">B1526_0232</name>
</gene>
<evidence type="ECO:0000256" key="7">
    <source>
        <dbReference type="SAM" id="Phobius"/>
    </source>
</evidence>
<comment type="similarity">
    <text evidence="2">Belongs to the UPF0410 family.</text>
</comment>
<dbReference type="AlphaFoldDB" id="A0A2A2EIP5"/>
<dbReference type="PANTHER" id="PTHR33884:SF3">
    <property type="entry name" value="UPF0410 PROTEIN YMGE"/>
    <property type="match status" value="1"/>
</dbReference>
<dbReference type="GO" id="GO:0005886">
    <property type="term" value="C:plasma membrane"/>
    <property type="evidence" value="ECO:0007669"/>
    <property type="project" value="UniProtKB-SubCell"/>
</dbReference>
<proteinExistence type="inferred from homology"/>
<evidence type="ECO:0000256" key="5">
    <source>
        <dbReference type="ARBA" id="ARBA00022989"/>
    </source>
</evidence>
<reference evidence="8 9" key="1">
    <citation type="journal article" date="2017" name="ISME J.">
        <title>Unveiling bifidobacterial biogeography across the mammalian branch of the tree of life.</title>
        <authorList>
            <person name="Milani C."/>
            <person name="Mangifesta M."/>
            <person name="Mancabelli L."/>
            <person name="Lugli G.A."/>
            <person name="James K."/>
            <person name="Duranti S."/>
            <person name="Turroni F."/>
            <person name="Ferrario C."/>
            <person name="Ossiprandi M.C."/>
            <person name="van Sinderen D."/>
            <person name="Ventura M."/>
        </authorList>
    </citation>
    <scope>NUCLEOTIDE SEQUENCE [LARGE SCALE GENOMIC DNA]</scope>
    <source>
        <strain evidence="9">Ham19E</strain>
    </source>
</reference>
<dbReference type="Pfam" id="PF04226">
    <property type="entry name" value="Transgly_assoc"/>
    <property type="match status" value="1"/>
</dbReference>
<feature type="transmembrane region" description="Helical" evidence="7">
    <location>
        <begin position="29"/>
        <end position="47"/>
    </location>
</feature>
<evidence type="ECO:0000256" key="3">
    <source>
        <dbReference type="ARBA" id="ARBA00022475"/>
    </source>
</evidence>
<protein>
    <recommendedName>
        <fullName evidence="10">Transglycosylase associated protein</fullName>
    </recommendedName>
</protein>
<keyword evidence="3" id="KW-1003">Cell membrane</keyword>
<accession>A0A2A2EIP5</accession>
<dbReference type="InterPro" id="IPR007341">
    <property type="entry name" value="Transgly_assoc"/>
</dbReference>